<dbReference type="AlphaFoldDB" id="A0A016V8B7"/>
<dbReference type="Proteomes" id="UP000024635">
    <property type="component" value="Unassembled WGS sequence"/>
</dbReference>
<proteinExistence type="predicted"/>
<name>A0A016V8B7_9BILA</name>
<keyword evidence="2" id="KW-1185">Reference proteome</keyword>
<comment type="caution">
    <text evidence="1">The sequence shown here is derived from an EMBL/GenBank/DDBJ whole genome shotgun (WGS) entry which is preliminary data.</text>
</comment>
<dbReference type="EMBL" id="JARK01001351">
    <property type="protein sequence ID" value="EYC23506.1"/>
    <property type="molecule type" value="Genomic_DNA"/>
</dbReference>
<gene>
    <name evidence="1" type="primary">Acey_s0015.g2686</name>
    <name evidence="1" type="ORF">Y032_0015g2686</name>
</gene>
<evidence type="ECO:0000313" key="1">
    <source>
        <dbReference type="EMBL" id="EYC23506.1"/>
    </source>
</evidence>
<reference evidence="2" key="1">
    <citation type="journal article" date="2015" name="Nat. Genet.">
        <title>The genome and transcriptome of the zoonotic hookworm Ancylostoma ceylanicum identify infection-specific gene families.</title>
        <authorList>
            <person name="Schwarz E.M."/>
            <person name="Hu Y."/>
            <person name="Antoshechkin I."/>
            <person name="Miller M.M."/>
            <person name="Sternberg P.W."/>
            <person name="Aroian R.V."/>
        </authorList>
    </citation>
    <scope>NUCLEOTIDE SEQUENCE</scope>
    <source>
        <strain evidence="2">HY135</strain>
    </source>
</reference>
<sequence length="80" mass="9076">MVNNQSAVQCRREEIKEKDGFATGQAMEEGYAGVQLWLDAWRRVRCYDKGAPALKMGGDGFTVVIRVCRRLKVGKRRRTG</sequence>
<accession>A0A016V8B7</accession>
<evidence type="ECO:0000313" key="2">
    <source>
        <dbReference type="Proteomes" id="UP000024635"/>
    </source>
</evidence>
<protein>
    <submittedName>
        <fullName evidence="1">Uncharacterized protein</fullName>
    </submittedName>
</protein>
<organism evidence="1 2">
    <name type="scientific">Ancylostoma ceylanicum</name>
    <dbReference type="NCBI Taxonomy" id="53326"/>
    <lineage>
        <taxon>Eukaryota</taxon>
        <taxon>Metazoa</taxon>
        <taxon>Ecdysozoa</taxon>
        <taxon>Nematoda</taxon>
        <taxon>Chromadorea</taxon>
        <taxon>Rhabditida</taxon>
        <taxon>Rhabditina</taxon>
        <taxon>Rhabditomorpha</taxon>
        <taxon>Strongyloidea</taxon>
        <taxon>Ancylostomatidae</taxon>
        <taxon>Ancylostomatinae</taxon>
        <taxon>Ancylostoma</taxon>
    </lineage>
</organism>